<evidence type="ECO:0008006" key="4">
    <source>
        <dbReference type="Google" id="ProtNLM"/>
    </source>
</evidence>
<dbReference type="GO" id="GO:0035312">
    <property type="term" value="F:5'-3' DNA exonuclease activity"/>
    <property type="evidence" value="ECO:0007669"/>
    <property type="project" value="TreeGrafter"/>
</dbReference>
<dbReference type="EMBL" id="RKQN01000002">
    <property type="protein sequence ID" value="RPE79773.1"/>
    <property type="molecule type" value="Genomic_DNA"/>
</dbReference>
<organism evidence="2 3">
    <name type="scientific">Vulcaniibacterium tengchongense</name>
    <dbReference type="NCBI Taxonomy" id="1273429"/>
    <lineage>
        <taxon>Bacteria</taxon>
        <taxon>Pseudomonadati</taxon>
        <taxon>Pseudomonadota</taxon>
        <taxon>Gammaproteobacteria</taxon>
        <taxon>Lysobacterales</taxon>
        <taxon>Lysobacteraceae</taxon>
        <taxon>Vulcaniibacterium</taxon>
    </lineage>
</organism>
<evidence type="ECO:0000313" key="3">
    <source>
        <dbReference type="Proteomes" id="UP000269708"/>
    </source>
</evidence>
<comment type="caution">
    <text evidence="2">The sequence shown here is derived from an EMBL/GenBank/DDBJ whole genome shotgun (WGS) entry which is preliminary data.</text>
</comment>
<dbReference type="AlphaFoldDB" id="A0A3N4VDA0"/>
<dbReference type="OrthoDB" id="9804333at2"/>
<evidence type="ECO:0000256" key="1">
    <source>
        <dbReference type="SAM" id="SignalP"/>
    </source>
</evidence>
<keyword evidence="1" id="KW-0732">Signal</keyword>
<dbReference type="Proteomes" id="UP000269708">
    <property type="component" value="Unassembled WGS sequence"/>
</dbReference>
<evidence type="ECO:0000313" key="2">
    <source>
        <dbReference type="EMBL" id="RPE79773.1"/>
    </source>
</evidence>
<protein>
    <recommendedName>
        <fullName evidence="4">Metal-dependent phosphoesterase TrpH</fullName>
    </recommendedName>
</protein>
<feature type="signal peptide" evidence="1">
    <location>
        <begin position="1"/>
        <end position="24"/>
    </location>
</feature>
<accession>A0A3N4VDA0</accession>
<dbReference type="Gene3D" id="3.20.20.140">
    <property type="entry name" value="Metal-dependent hydrolases"/>
    <property type="match status" value="1"/>
</dbReference>
<feature type="chain" id="PRO_5018195049" description="Metal-dependent phosphoesterase TrpH" evidence="1">
    <location>
        <begin position="25"/>
        <end position="499"/>
    </location>
</feature>
<proteinExistence type="predicted"/>
<sequence>MPPIAAPLRALLLLLALAGASARAADAPAPDLVLRGELTGADHQTYREVPFEVPEGTARITVQFEYGGRERKTTVDLGLLGPDGFRGWSGGNKAVFTVSASDATPSYLPGAIRPGRWALLLGIPNIRAEERARYLARIWFGRDDTPFWEPAVAHPPLRDAPGWYRGDLHLHDAHSDGSCRSQGGAKVPCPLFLTAQAAVARGLDFAAITDHNTMSQANAIRELQPYFDRLLLIPGREITTFQGHANLIGSAAPLDFRVAGGRDWNALLRDAARLGGLVSVNHPIRPSDERCLGCGWTPRPAVDPALLQAVEVVNGMDADTPYSGVPFWEALLDAGHRATAIGGSDNHDAGQADATPGGSPVGRPTTVVYAQALSMPAILDGLRAGRVFVDVEGSRDRLLDLGARLGGATAHMGGELVAPEGATVEFAVEVAGAAGARVELLEDGRPLAAQPPMPVARSPQTLRFAWRSDGKRHRIRANVRGADGRLLLIGNPVYLNPPR</sequence>
<reference evidence="2 3" key="1">
    <citation type="submission" date="2018-11" db="EMBL/GenBank/DDBJ databases">
        <title>Genomic Encyclopedia of Type Strains, Phase IV (KMG-IV): sequencing the most valuable type-strain genomes for metagenomic binning, comparative biology and taxonomic classification.</title>
        <authorList>
            <person name="Goeker M."/>
        </authorList>
    </citation>
    <scope>NUCLEOTIDE SEQUENCE [LARGE SCALE GENOMIC DNA]</scope>
    <source>
        <strain evidence="2 3">DSM 25623</strain>
    </source>
</reference>
<dbReference type="InterPro" id="IPR052018">
    <property type="entry name" value="PHP_domain"/>
</dbReference>
<dbReference type="GO" id="GO:0004534">
    <property type="term" value="F:5'-3' RNA exonuclease activity"/>
    <property type="evidence" value="ECO:0007669"/>
    <property type="project" value="TreeGrafter"/>
</dbReference>
<dbReference type="PANTHER" id="PTHR42924">
    <property type="entry name" value="EXONUCLEASE"/>
    <property type="match status" value="1"/>
</dbReference>
<dbReference type="SUPFAM" id="SSF89550">
    <property type="entry name" value="PHP domain-like"/>
    <property type="match status" value="1"/>
</dbReference>
<keyword evidence="3" id="KW-1185">Reference proteome</keyword>
<dbReference type="InterPro" id="IPR016195">
    <property type="entry name" value="Pol/histidinol_Pase-like"/>
</dbReference>
<dbReference type="PANTHER" id="PTHR42924:SF3">
    <property type="entry name" value="POLYMERASE_HISTIDINOL PHOSPHATASE N-TERMINAL DOMAIN-CONTAINING PROTEIN"/>
    <property type="match status" value="1"/>
</dbReference>
<gene>
    <name evidence="2" type="ORF">EDC50_1599</name>
</gene>
<dbReference type="RefSeq" id="WP_123769955.1">
    <property type="nucleotide sequence ID" value="NZ_RKQN01000002.1"/>
</dbReference>
<name>A0A3N4VDA0_9GAMM</name>
<dbReference type="NCBIfam" id="NF038032">
    <property type="entry name" value="CehA_McbA_metalo"/>
    <property type="match status" value="1"/>
</dbReference>